<reference evidence="2 3" key="1">
    <citation type="submission" date="2024-01" db="EMBL/GenBank/DDBJ databases">
        <title>Genome assemblies of Stephania.</title>
        <authorList>
            <person name="Yang L."/>
        </authorList>
    </citation>
    <scope>NUCLEOTIDE SEQUENCE [LARGE SCALE GENOMIC DNA]</scope>
    <source>
        <strain evidence="2">YNDBR</strain>
        <tissue evidence="2">Leaf</tissue>
    </source>
</reference>
<evidence type="ECO:0000313" key="3">
    <source>
        <dbReference type="Proteomes" id="UP001420932"/>
    </source>
</evidence>
<protein>
    <submittedName>
        <fullName evidence="2">Uncharacterized protein</fullName>
    </submittedName>
</protein>
<sequence length="146" mass="16295">MALGDRGSKASSKKLSQAQARPRPAGRVSSRKARARRRAGGARGPVWRWSRRVSGGGEGLGVKMSLEVKWVWRGWDLLLGSIAAFYVFTVPYTKVEESFNVQVSHFDQELRIYVKIGAFEALGRWRLIEMVIAVVSKIWDIGGCIC</sequence>
<evidence type="ECO:0000313" key="2">
    <source>
        <dbReference type="EMBL" id="KAK9120990.1"/>
    </source>
</evidence>
<accession>A0AAP0ITP1</accession>
<comment type="caution">
    <text evidence="2">The sequence shown here is derived from an EMBL/GenBank/DDBJ whole genome shotgun (WGS) entry which is preliminary data.</text>
</comment>
<feature type="compositionally biased region" description="Low complexity" evidence="1">
    <location>
        <begin position="9"/>
        <end position="28"/>
    </location>
</feature>
<name>A0AAP0ITP1_9MAGN</name>
<feature type="compositionally biased region" description="Basic residues" evidence="1">
    <location>
        <begin position="29"/>
        <end position="40"/>
    </location>
</feature>
<evidence type="ECO:0000256" key="1">
    <source>
        <dbReference type="SAM" id="MobiDB-lite"/>
    </source>
</evidence>
<dbReference type="AlphaFoldDB" id="A0AAP0ITP1"/>
<dbReference type="Proteomes" id="UP001420932">
    <property type="component" value="Unassembled WGS sequence"/>
</dbReference>
<proteinExistence type="predicted"/>
<dbReference type="EMBL" id="JBBNAF010000008">
    <property type="protein sequence ID" value="KAK9120990.1"/>
    <property type="molecule type" value="Genomic_DNA"/>
</dbReference>
<gene>
    <name evidence="2" type="ORF">Syun_018607</name>
</gene>
<keyword evidence="3" id="KW-1185">Reference proteome</keyword>
<organism evidence="2 3">
    <name type="scientific">Stephania yunnanensis</name>
    <dbReference type="NCBI Taxonomy" id="152371"/>
    <lineage>
        <taxon>Eukaryota</taxon>
        <taxon>Viridiplantae</taxon>
        <taxon>Streptophyta</taxon>
        <taxon>Embryophyta</taxon>
        <taxon>Tracheophyta</taxon>
        <taxon>Spermatophyta</taxon>
        <taxon>Magnoliopsida</taxon>
        <taxon>Ranunculales</taxon>
        <taxon>Menispermaceae</taxon>
        <taxon>Menispermoideae</taxon>
        <taxon>Cissampelideae</taxon>
        <taxon>Stephania</taxon>
    </lineage>
</organism>
<feature type="region of interest" description="Disordered" evidence="1">
    <location>
        <begin position="1"/>
        <end position="58"/>
    </location>
</feature>